<evidence type="ECO:0000256" key="5">
    <source>
        <dbReference type="ARBA" id="ARBA00023136"/>
    </source>
</evidence>
<accession>A0A1H0J8R9</accession>
<dbReference type="PANTHER" id="PTHR30509:SF9">
    <property type="entry name" value="MULTIDRUG RESISTANCE PROTEIN MDTO"/>
    <property type="match status" value="1"/>
</dbReference>
<comment type="subcellular location">
    <subcellularLocation>
        <location evidence="1">Cell membrane</location>
        <topology evidence="1">Multi-pass membrane protein</topology>
    </subcellularLocation>
</comment>
<evidence type="ECO:0000313" key="11">
    <source>
        <dbReference type="Proteomes" id="UP000198793"/>
    </source>
</evidence>
<dbReference type="PANTHER" id="PTHR30509">
    <property type="entry name" value="P-HYDROXYBENZOIC ACID EFFLUX PUMP SUBUNIT-RELATED"/>
    <property type="match status" value="1"/>
</dbReference>
<dbReference type="AlphaFoldDB" id="A0A1H0J8R9"/>
<feature type="transmembrane region" description="Helical" evidence="8">
    <location>
        <begin position="477"/>
        <end position="493"/>
    </location>
</feature>
<feature type="transmembrane region" description="Helical" evidence="8">
    <location>
        <begin position="401"/>
        <end position="418"/>
    </location>
</feature>
<dbReference type="InterPro" id="IPR049453">
    <property type="entry name" value="Memb_transporter_dom"/>
</dbReference>
<reference evidence="10 11" key="1">
    <citation type="submission" date="2016-10" db="EMBL/GenBank/DDBJ databases">
        <authorList>
            <person name="de Groot N.N."/>
        </authorList>
    </citation>
    <scope>NUCLEOTIDE SEQUENCE [LARGE SCALE GENOMIC DNA]</scope>
    <source>
        <strain evidence="11">L7-484,KACC 16230,DSM 25025</strain>
    </source>
</reference>
<keyword evidence="3 8" id="KW-0812">Transmembrane</keyword>
<keyword evidence="4 8" id="KW-1133">Transmembrane helix</keyword>
<dbReference type="RefSeq" id="WP_170842595.1">
    <property type="nucleotide sequence ID" value="NZ_FNIT01000006.1"/>
</dbReference>
<evidence type="ECO:0000313" key="10">
    <source>
        <dbReference type="EMBL" id="SDO39721.1"/>
    </source>
</evidence>
<name>A0A1H0J8R9_9HYPH</name>
<keyword evidence="2" id="KW-1003">Cell membrane</keyword>
<comment type="similarity">
    <text evidence="6">Belongs to the YccS/YhfK family.</text>
</comment>
<feature type="transmembrane region" description="Helical" evidence="8">
    <location>
        <begin position="69"/>
        <end position="89"/>
    </location>
</feature>
<sequence length="682" mass="72857">MTDPRPAHPSPLGRPPPGPAQRGTVSITPFLRWLEDGDPALIRLRLGLRVTLTLALVTLALLASHRFIALPQVAYAVALALALQGAVAIKDTTVSQRVRSRLWSAAVGFAALCAAAALSGVPPVRDGLFLAVAFAAVLARRWGPRWNAAGMFGFNAYFMAAYFAPGVKDLPAIALALLLCVLVAHWVRDRLLPDHPADDLRRTMRVVDGRIGLVASQLRAGIREEWPAGSRDRVLYAEQRVRDGLIIAEGLLPATDGAGASPPSASMQASIQLFDLHLALETAIGAAFAAEHENDPAFRSTLERLARLRSDVRRTVAALTDGMLDPIAAPPGPTSALTLQGLSADPFTRTAFQVTLACAIAMAGGYALSEQRWFWAVLTAFLVFVNTQSRGDALLRGLDRSLGTAAGVVLGIGLATLLHGSFALSLGLIAACVFLGFYLLQLSYGALSFFVTVALSLIYGLLGNFSPELLLLRLEETLIGAASGMFVSFFVLPRPTLDAVRKAVDGFLSELDRLIEAFGDRRGGNASDWRLVAVTRSLDRRHAEIAAALRPLESGWLAGGRRRDFEVGLLRFTVLSYWAHLLAGSQGPGPASLNDALAACRDEIGVVRTVPDRFFERGQAVSLRPPPQSPRQTKEGDPVIALHAIRHVLAQVAQTRETDGKRVSTGHGASDKEPADPGPATT</sequence>
<evidence type="ECO:0000256" key="6">
    <source>
        <dbReference type="ARBA" id="ARBA00043993"/>
    </source>
</evidence>
<dbReference type="GO" id="GO:0005886">
    <property type="term" value="C:plasma membrane"/>
    <property type="evidence" value="ECO:0007669"/>
    <property type="project" value="UniProtKB-SubCell"/>
</dbReference>
<organism evidence="10 11">
    <name type="scientific">Aureimonas jatrophae</name>
    <dbReference type="NCBI Taxonomy" id="1166073"/>
    <lineage>
        <taxon>Bacteria</taxon>
        <taxon>Pseudomonadati</taxon>
        <taxon>Pseudomonadota</taxon>
        <taxon>Alphaproteobacteria</taxon>
        <taxon>Hyphomicrobiales</taxon>
        <taxon>Aurantimonadaceae</taxon>
        <taxon>Aureimonas</taxon>
    </lineage>
</organism>
<feature type="domain" description="Integral membrane bound transporter" evidence="9">
    <location>
        <begin position="361"/>
        <end position="487"/>
    </location>
</feature>
<feature type="region of interest" description="Disordered" evidence="7">
    <location>
        <begin position="1"/>
        <end position="21"/>
    </location>
</feature>
<keyword evidence="11" id="KW-1185">Reference proteome</keyword>
<evidence type="ECO:0000256" key="4">
    <source>
        <dbReference type="ARBA" id="ARBA00022989"/>
    </source>
</evidence>
<dbReference type="Proteomes" id="UP000198793">
    <property type="component" value="Unassembled WGS sequence"/>
</dbReference>
<gene>
    <name evidence="10" type="ORF">SAMN05192530_10643</name>
</gene>
<evidence type="ECO:0000256" key="3">
    <source>
        <dbReference type="ARBA" id="ARBA00022692"/>
    </source>
</evidence>
<feature type="transmembrane region" description="Helical" evidence="8">
    <location>
        <begin position="373"/>
        <end position="389"/>
    </location>
</feature>
<dbReference type="Pfam" id="PF13515">
    <property type="entry name" value="FUSC_2"/>
    <property type="match status" value="1"/>
</dbReference>
<dbReference type="EMBL" id="FNIT01000006">
    <property type="protein sequence ID" value="SDO39721.1"/>
    <property type="molecule type" value="Genomic_DNA"/>
</dbReference>
<evidence type="ECO:0000256" key="8">
    <source>
        <dbReference type="SAM" id="Phobius"/>
    </source>
</evidence>
<protein>
    <submittedName>
        <fullName evidence="10">Fusaric acid resistance protein-like</fullName>
    </submittedName>
</protein>
<dbReference type="STRING" id="1166073.SAMN05192530_10643"/>
<keyword evidence="5 8" id="KW-0472">Membrane</keyword>
<evidence type="ECO:0000259" key="9">
    <source>
        <dbReference type="Pfam" id="PF13515"/>
    </source>
</evidence>
<evidence type="ECO:0000256" key="7">
    <source>
        <dbReference type="SAM" id="MobiDB-lite"/>
    </source>
</evidence>
<feature type="compositionally biased region" description="Pro residues" evidence="7">
    <location>
        <begin position="7"/>
        <end position="19"/>
    </location>
</feature>
<feature type="transmembrane region" description="Helical" evidence="8">
    <location>
        <begin position="170"/>
        <end position="187"/>
    </location>
</feature>
<feature type="transmembrane region" description="Helical" evidence="8">
    <location>
        <begin position="46"/>
        <end position="63"/>
    </location>
</feature>
<evidence type="ECO:0000256" key="2">
    <source>
        <dbReference type="ARBA" id="ARBA00022475"/>
    </source>
</evidence>
<proteinExistence type="inferred from homology"/>
<evidence type="ECO:0000256" key="1">
    <source>
        <dbReference type="ARBA" id="ARBA00004651"/>
    </source>
</evidence>
<feature type="transmembrane region" description="Helical" evidence="8">
    <location>
        <begin position="101"/>
        <end position="118"/>
    </location>
</feature>
<feature type="region of interest" description="Disordered" evidence="7">
    <location>
        <begin position="653"/>
        <end position="682"/>
    </location>
</feature>